<accession>A0A8J5URN1</accession>
<comment type="caution">
    <text evidence="2">The sequence shown here is derived from an EMBL/GenBank/DDBJ whole genome shotgun (WGS) entry which is preliminary data.</text>
</comment>
<dbReference type="EMBL" id="JAAOIC020000044">
    <property type="protein sequence ID" value="KAG8038042.1"/>
    <property type="molecule type" value="Genomic_DNA"/>
</dbReference>
<reference evidence="2" key="2">
    <citation type="submission" date="2021-04" db="EMBL/GenBank/DDBJ databases">
        <title>Genome-wide patterns of bracovirus chromosomal integration into multiple host tissues during parasitism.</title>
        <authorList>
            <person name="Chebbi M.A.C."/>
        </authorList>
    </citation>
    <scope>NUCLEOTIDE SEQUENCE</scope>
    <source>
        <tissue evidence="2">Whole body</tissue>
    </source>
</reference>
<organism evidence="2 3">
    <name type="scientific">Cotesia typhae</name>
    <dbReference type="NCBI Taxonomy" id="2053667"/>
    <lineage>
        <taxon>Eukaryota</taxon>
        <taxon>Metazoa</taxon>
        <taxon>Ecdysozoa</taxon>
        <taxon>Arthropoda</taxon>
        <taxon>Hexapoda</taxon>
        <taxon>Insecta</taxon>
        <taxon>Pterygota</taxon>
        <taxon>Neoptera</taxon>
        <taxon>Endopterygota</taxon>
        <taxon>Hymenoptera</taxon>
        <taxon>Apocrita</taxon>
        <taxon>Ichneumonoidea</taxon>
        <taxon>Braconidae</taxon>
        <taxon>Microgastrinae</taxon>
        <taxon>Cotesia</taxon>
    </lineage>
</organism>
<feature type="compositionally biased region" description="Acidic residues" evidence="1">
    <location>
        <begin position="165"/>
        <end position="177"/>
    </location>
</feature>
<feature type="compositionally biased region" description="Low complexity" evidence="1">
    <location>
        <begin position="94"/>
        <end position="116"/>
    </location>
</feature>
<name>A0A8J5URN1_9HYME</name>
<dbReference type="Proteomes" id="UP000729913">
    <property type="component" value="Unassembled WGS sequence"/>
</dbReference>
<feature type="region of interest" description="Disordered" evidence="1">
    <location>
        <begin position="249"/>
        <end position="352"/>
    </location>
</feature>
<dbReference type="OrthoDB" id="336088at2759"/>
<feature type="compositionally biased region" description="Basic and acidic residues" evidence="1">
    <location>
        <begin position="178"/>
        <end position="195"/>
    </location>
</feature>
<feature type="compositionally biased region" description="Basic and acidic residues" evidence="1">
    <location>
        <begin position="339"/>
        <end position="352"/>
    </location>
</feature>
<evidence type="ECO:0000313" key="3">
    <source>
        <dbReference type="Proteomes" id="UP000729913"/>
    </source>
</evidence>
<gene>
    <name evidence="2" type="ORF">G9C98_006367</name>
</gene>
<feature type="compositionally biased region" description="Polar residues" evidence="1">
    <location>
        <begin position="253"/>
        <end position="268"/>
    </location>
</feature>
<feature type="compositionally biased region" description="Low complexity" evidence="1">
    <location>
        <begin position="306"/>
        <end position="326"/>
    </location>
</feature>
<feature type="region of interest" description="Disordered" evidence="1">
    <location>
        <begin position="165"/>
        <end position="195"/>
    </location>
</feature>
<feature type="region of interest" description="Disordered" evidence="1">
    <location>
        <begin position="94"/>
        <end position="121"/>
    </location>
</feature>
<reference evidence="2" key="1">
    <citation type="submission" date="2020-03" db="EMBL/GenBank/DDBJ databases">
        <authorList>
            <person name="Chebbi M.A."/>
            <person name="Drezen J.M."/>
        </authorList>
    </citation>
    <scope>NUCLEOTIDE SEQUENCE</scope>
    <source>
        <tissue evidence="2">Whole body</tissue>
    </source>
</reference>
<evidence type="ECO:0000256" key="1">
    <source>
        <dbReference type="SAM" id="MobiDB-lite"/>
    </source>
</evidence>
<evidence type="ECO:0000313" key="2">
    <source>
        <dbReference type="EMBL" id="KAG8038042.1"/>
    </source>
</evidence>
<dbReference type="AlphaFoldDB" id="A0A8J5URN1"/>
<sequence length="494" mass="55155">MEISKGLQKEIVLVQNKLKNAICDHQICMGKLKDDPNNADIRGQIQQIQLNIVSLGRCQKQVVERLRKEVEGYQAQNDKGVKLSVASLLGLTNNNNNINNNNHASSNNNNHFTPNNDQDKDDVLQVKVQANGLAKRRRLNKDNFRNGVNKKIRAKETPVETLSIDDDVIELSNEENDSNEKEENTINENDLKTPVDKSELQQTEFLDKLGLITISNFDKLQSKKAERKRRSRANPQFVCSTWELPTKKKRHSYLQSGNAPQTRQTTARLNGPSPPPPPTATSSGHKIQKSQPVTKSVAGSPPPSPSSSSSSQSSSSKSLLPAQKPSGKPNILPNLNETLAHEEKERERYEQRERNADLRLQVYEMEKRSQLLGQSLQVRPVACPAPIEARAAEQTGENTEVNKETGGFHKIDATTPSFNSNFGVQQLPPSIQLIPIGSGPLSSTNITQSNHSLFAVFVPVNHRLQSANLLGTSYRQLRKPTARPAYYQLQYRYN</sequence>
<keyword evidence="3" id="KW-1185">Reference proteome</keyword>
<proteinExistence type="predicted"/>
<protein>
    <submittedName>
        <fullName evidence="2">Uncharacterized protein</fullName>
    </submittedName>
</protein>